<evidence type="ECO:0000313" key="2">
    <source>
        <dbReference type="EMBL" id="KIM84299.1"/>
    </source>
</evidence>
<dbReference type="HOGENOM" id="CLU_066679_0_0_1"/>
<dbReference type="AlphaFoldDB" id="A0A0C3FXN2"/>
<evidence type="ECO:0000313" key="3">
    <source>
        <dbReference type="Proteomes" id="UP000054166"/>
    </source>
</evidence>
<evidence type="ECO:0000256" key="1">
    <source>
        <dbReference type="SAM" id="MobiDB-lite"/>
    </source>
</evidence>
<keyword evidence="3" id="KW-1185">Reference proteome</keyword>
<dbReference type="STRING" id="765440.A0A0C3FXN2"/>
<gene>
    <name evidence="2" type="ORF">PILCRDRAFT_818639</name>
</gene>
<dbReference type="Proteomes" id="UP000054166">
    <property type="component" value="Unassembled WGS sequence"/>
</dbReference>
<dbReference type="OrthoDB" id="3269947at2759"/>
<accession>A0A0C3FXN2</accession>
<organism evidence="2 3">
    <name type="scientific">Piloderma croceum (strain F 1598)</name>
    <dbReference type="NCBI Taxonomy" id="765440"/>
    <lineage>
        <taxon>Eukaryota</taxon>
        <taxon>Fungi</taxon>
        <taxon>Dikarya</taxon>
        <taxon>Basidiomycota</taxon>
        <taxon>Agaricomycotina</taxon>
        <taxon>Agaricomycetes</taxon>
        <taxon>Agaricomycetidae</taxon>
        <taxon>Atheliales</taxon>
        <taxon>Atheliaceae</taxon>
        <taxon>Piloderma</taxon>
    </lineage>
</organism>
<feature type="region of interest" description="Disordered" evidence="1">
    <location>
        <begin position="236"/>
        <end position="273"/>
    </location>
</feature>
<protein>
    <submittedName>
        <fullName evidence="2">Uncharacterized protein</fullName>
    </submittedName>
</protein>
<reference evidence="3" key="2">
    <citation type="submission" date="2015-01" db="EMBL/GenBank/DDBJ databases">
        <title>Evolutionary Origins and Diversification of the Mycorrhizal Mutualists.</title>
        <authorList>
            <consortium name="DOE Joint Genome Institute"/>
            <consortium name="Mycorrhizal Genomics Consortium"/>
            <person name="Kohler A."/>
            <person name="Kuo A."/>
            <person name="Nagy L.G."/>
            <person name="Floudas D."/>
            <person name="Copeland A."/>
            <person name="Barry K.W."/>
            <person name="Cichocki N."/>
            <person name="Veneault-Fourrey C."/>
            <person name="LaButti K."/>
            <person name="Lindquist E.A."/>
            <person name="Lipzen A."/>
            <person name="Lundell T."/>
            <person name="Morin E."/>
            <person name="Murat C."/>
            <person name="Riley R."/>
            <person name="Ohm R."/>
            <person name="Sun H."/>
            <person name="Tunlid A."/>
            <person name="Henrissat B."/>
            <person name="Grigoriev I.V."/>
            <person name="Hibbett D.S."/>
            <person name="Martin F."/>
        </authorList>
    </citation>
    <scope>NUCLEOTIDE SEQUENCE [LARGE SCALE GENOMIC DNA]</scope>
    <source>
        <strain evidence="3">F 1598</strain>
    </source>
</reference>
<name>A0A0C3FXN2_PILCF</name>
<dbReference type="EMBL" id="KN832988">
    <property type="protein sequence ID" value="KIM84299.1"/>
    <property type="molecule type" value="Genomic_DNA"/>
</dbReference>
<dbReference type="InParanoid" id="A0A0C3FXN2"/>
<proteinExistence type="predicted"/>
<sequence length="273" mass="29727">MLDSERQYVDLLFRVSKKYANWDPEVKVEVGDWGRITTGQTGLAFWRRGRGTFLKEGNIYKDGKAEKAGIPPPTEFGADASEGISWIVSQNLKECDVDAAVGGQTPVFAQCKVKAAFKVSSDRGAVLVMDNDVISTIDPPGCLRRLLNEKTMRGCVIVSQTHRCSSYARILTAKGGQSVAIGLAVEPPVSGVVSVDVNAKWIRSSSAGNFKSKVNKSGRLDYYPLFRLVSLKDKDTSSGLRGELEDGDPPLPDAIPPWQSQDDASDIAEERNT</sequence>
<reference evidence="2 3" key="1">
    <citation type="submission" date="2014-04" db="EMBL/GenBank/DDBJ databases">
        <authorList>
            <consortium name="DOE Joint Genome Institute"/>
            <person name="Kuo A."/>
            <person name="Tarkka M."/>
            <person name="Buscot F."/>
            <person name="Kohler A."/>
            <person name="Nagy L.G."/>
            <person name="Floudas D."/>
            <person name="Copeland A."/>
            <person name="Barry K.W."/>
            <person name="Cichocki N."/>
            <person name="Veneault-Fourrey C."/>
            <person name="LaButti K."/>
            <person name="Lindquist E.A."/>
            <person name="Lipzen A."/>
            <person name="Lundell T."/>
            <person name="Morin E."/>
            <person name="Murat C."/>
            <person name="Sun H."/>
            <person name="Tunlid A."/>
            <person name="Henrissat B."/>
            <person name="Grigoriev I.V."/>
            <person name="Hibbett D.S."/>
            <person name="Martin F."/>
            <person name="Nordberg H.P."/>
            <person name="Cantor M.N."/>
            <person name="Hua S.X."/>
        </authorList>
    </citation>
    <scope>NUCLEOTIDE SEQUENCE [LARGE SCALE GENOMIC DNA]</scope>
    <source>
        <strain evidence="2 3">F 1598</strain>
    </source>
</reference>